<dbReference type="eggNOG" id="ENOG5031RDP">
    <property type="taxonomic scope" value="Bacteria"/>
</dbReference>
<dbReference type="PATRIC" id="fig|1217656.3.peg.3734"/>
<dbReference type="RefSeq" id="WP_004822696.1">
    <property type="nucleotide sequence ID" value="NZ_KB849456.1"/>
</dbReference>
<evidence type="ECO:0000313" key="1">
    <source>
        <dbReference type="EMBL" id="ENV15070.1"/>
    </source>
</evidence>
<evidence type="ECO:0008006" key="3">
    <source>
        <dbReference type="Google" id="ProtNLM"/>
    </source>
</evidence>
<keyword evidence="2" id="KW-1185">Reference proteome</keyword>
<dbReference type="Proteomes" id="UP000013148">
    <property type="component" value="Unassembled WGS sequence"/>
</dbReference>
<gene>
    <name evidence="1" type="ORF">F964_03792</name>
</gene>
<dbReference type="AlphaFoldDB" id="N8Y6Z0"/>
<dbReference type="EMBL" id="APPJ01000014">
    <property type="protein sequence ID" value="ENV15070.1"/>
    <property type="molecule type" value="Genomic_DNA"/>
</dbReference>
<protein>
    <recommendedName>
        <fullName evidence="3">DUF1877 domain-containing protein</fullName>
    </recommendedName>
</protein>
<dbReference type="HOGENOM" id="CLU_161145_0_0_6"/>
<evidence type="ECO:0000313" key="2">
    <source>
        <dbReference type="Proteomes" id="UP000013148"/>
    </source>
</evidence>
<accession>N8Y6Z0</accession>
<organism evidence="1 2">
    <name type="scientific">Acinetobacter guillouiae NIPH 991</name>
    <dbReference type="NCBI Taxonomy" id="1217656"/>
    <lineage>
        <taxon>Bacteria</taxon>
        <taxon>Pseudomonadati</taxon>
        <taxon>Pseudomonadota</taxon>
        <taxon>Gammaproteobacteria</taxon>
        <taxon>Moraxellales</taxon>
        <taxon>Moraxellaceae</taxon>
        <taxon>Acinetobacter</taxon>
    </lineage>
</organism>
<sequence length="150" mass="17516">MTNEIRKINFKVIKSDGLCAGLCMQIIPSSIENNRNYLNSIVIGETAFSLIERFFFEGEDKWAHWRDVYLDSKKVEVIIGRLEAYRMYLDSKIVINENDDIQFIFNESKLNFIENFESYKNDAIEMMDQIVIFLKNILENKVDGITVIGV</sequence>
<comment type="caution">
    <text evidence="1">The sequence shown here is derived from an EMBL/GenBank/DDBJ whole genome shotgun (WGS) entry which is preliminary data.</text>
</comment>
<proteinExistence type="predicted"/>
<name>N8Y6Z0_ACIGI</name>
<reference evidence="1 2" key="1">
    <citation type="submission" date="2013-02" db="EMBL/GenBank/DDBJ databases">
        <title>The Genome Sequence of Acinetobacter guillouiae NIPH 991.</title>
        <authorList>
            <consortium name="The Broad Institute Genome Sequencing Platform"/>
            <consortium name="The Broad Institute Genome Sequencing Center for Infectious Disease"/>
            <person name="Cerqueira G."/>
            <person name="Feldgarden M."/>
            <person name="Courvalin P."/>
            <person name="Perichon B."/>
            <person name="Grillot-Courvalin C."/>
            <person name="Clermont D."/>
            <person name="Rocha E."/>
            <person name="Yoon E.-J."/>
            <person name="Nemec A."/>
            <person name="Walker B."/>
            <person name="Young S.K."/>
            <person name="Zeng Q."/>
            <person name="Gargeya S."/>
            <person name="Fitzgerald M."/>
            <person name="Haas B."/>
            <person name="Abouelleil A."/>
            <person name="Alvarado L."/>
            <person name="Arachchi H.M."/>
            <person name="Berlin A.M."/>
            <person name="Chapman S.B."/>
            <person name="Dewar J."/>
            <person name="Goldberg J."/>
            <person name="Griggs A."/>
            <person name="Gujja S."/>
            <person name="Hansen M."/>
            <person name="Howarth C."/>
            <person name="Imamovic A."/>
            <person name="Larimer J."/>
            <person name="McCowan C."/>
            <person name="Murphy C."/>
            <person name="Neiman D."/>
            <person name="Pearson M."/>
            <person name="Priest M."/>
            <person name="Roberts A."/>
            <person name="Saif S."/>
            <person name="Shea T."/>
            <person name="Sisk P."/>
            <person name="Sykes S."/>
            <person name="Wortman J."/>
            <person name="Nusbaum C."/>
            <person name="Birren B."/>
        </authorList>
    </citation>
    <scope>NUCLEOTIDE SEQUENCE [LARGE SCALE GENOMIC DNA]</scope>
    <source>
        <strain evidence="1 2">NIPH 991</strain>
    </source>
</reference>